<dbReference type="PANTHER" id="PTHR33154:SF33">
    <property type="entry name" value="TRANSCRIPTIONAL REPRESSOR SDPR"/>
    <property type="match status" value="1"/>
</dbReference>
<dbReference type="SMART" id="SM00418">
    <property type="entry name" value="HTH_ARSR"/>
    <property type="match status" value="1"/>
</dbReference>
<evidence type="ECO:0000256" key="1">
    <source>
        <dbReference type="ARBA" id="ARBA00023015"/>
    </source>
</evidence>
<dbReference type="InterPro" id="IPR036390">
    <property type="entry name" value="WH_DNA-bd_sf"/>
</dbReference>
<dbReference type="Gene3D" id="1.10.10.10">
    <property type="entry name" value="Winged helix-like DNA-binding domain superfamily/Winged helix DNA-binding domain"/>
    <property type="match status" value="1"/>
</dbReference>
<reference evidence="5 6" key="1">
    <citation type="submission" date="2011-04" db="EMBL/GenBank/DDBJ databases">
        <title>The complete genome of Thermodesulfobium narugense DSM 14796.</title>
        <authorList>
            <consortium name="US DOE Joint Genome Institute (JGI-PGF)"/>
            <person name="Lucas S."/>
            <person name="Han J."/>
            <person name="Lapidus A."/>
            <person name="Bruce D."/>
            <person name="Goodwin L."/>
            <person name="Pitluck S."/>
            <person name="Peters L."/>
            <person name="Kyrpides N."/>
            <person name="Mavromatis K."/>
            <person name="Pagani I."/>
            <person name="Ivanova N."/>
            <person name="Ovchinnikova G."/>
            <person name="Zhang X."/>
            <person name="Saunders L."/>
            <person name="Detter J.C."/>
            <person name="Tapia R."/>
            <person name="Han C."/>
            <person name="Land M."/>
            <person name="Hauser L."/>
            <person name="Markowitz V."/>
            <person name="Cheng J.-F."/>
            <person name="Hugenholtz P."/>
            <person name="Woyke T."/>
            <person name="Wu D."/>
            <person name="Spring S."/>
            <person name="Schroeder M."/>
            <person name="Brambilla E."/>
            <person name="Klenk H.-P."/>
            <person name="Eisen J.A."/>
        </authorList>
    </citation>
    <scope>NUCLEOTIDE SEQUENCE [LARGE SCALE GENOMIC DNA]</scope>
    <source>
        <strain evidence="5 6">DSM 14796</strain>
    </source>
</reference>
<dbReference type="CDD" id="cd00090">
    <property type="entry name" value="HTH_ARSR"/>
    <property type="match status" value="1"/>
</dbReference>
<dbReference type="HOGENOM" id="CLU_097806_3_1_9"/>
<keyword evidence="2" id="KW-0238">DNA-binding</keyword>
<evidence type="ECO:0000313" key="5">
    <source>
        <dbReference type="EMBL" id="AEE14573.1"/>
    </source>
</evidence>
<name>M1E7B1_9BACT</name>
<evidence type="ECO:0000256" key="2">
    <source>
        <dbReference type="ARBA" id="ARBA00023125"/>
    </source>
</evidence>
<dbReference type="STRING" id="747365.Thena_0944"/>
<evidence type="ECO:0000256" key="3">
    <source>
        <dbReference type="ARBA" id="ARBA00023163"/>
    </source>
</evidence>
<dbReference type="InterPro" id="IPR001845">
    <property type="entry name" value="HTH_ArsR_DNA-bd_dom"/>
</dbReference>
<dbReference type="AlphaFoldDB" id="M1E7B1"/>
<evidence type="ECO:0000313" key="6">
    <source>
        <dbReference type="Proteomes" id="UP000011765"/>
    </source>
</evidence>
<evidence type="ECO:0000259" key="4">
    <source>
        <dbReference type="PROSITE" id="PS50987"/>
    </source>
</evidence>
<organism evidence="5 6">
    <name type="scientific">Thermodesulfobium narugense DSM 14796</name>
    <dbReference type="NCBI Taxonomy" id="747365"/>
    <lineage>
        <taxon>Bacteria</taxon>
        <taxon>Pseudomonadati</taxon>
        <taxon>Thermodesulfobiota</taxon>
        <taxon>Thermodesulfobiia</taxon>
        <taxon>Thermodesulfobiales</taxon>
        <taxon>Thermodesulfobiaceae</taxon>
        <taxon>Thermodesulfobium</taxon>
    </lineage>
</organism>
<dbReference type="PRINTS" id="PR00778">
    <property type="entry name" value="HTHARSR"/>
</dbReference>
<dbReference type="SUPFAM" id="SSF46785">
    <property type="entry name" value="Winged helix' DNA-binding domain"/>
    <property type="match status" value="1"/>
</dbReference>
<dbReference type="eggNOG" id="COG0640">
    <property type="taxonomic scope" value="Bacteria"/>
</dbReference>
<dbReference type="EMBL" id="CP002690">
    <property type="protein sequence ID" value="AEE14573.1"/>
    <property type="molecule type" value="Genomic_DNA"/>
</dbReference>
<dbReference type="InterPro" id="IPR011991">
    <property type="entry name" value="ArsR-like_HTH"/>
</dbReference>
<dbReference type="GO" id="GO:0003700">
    <property type="term" value="F:DNA-binding transcription factor activity"/>
    <property type="evidence" value="ECO:0007669"/>
    <property type="project" value="InterPro"/>
</dbReference>
<dbReference type="Proteomes" id="UP000011765">
    <property type="component" value="Chromosome"/>
</dbReference>
<sequence length="121" mass="14103">MEIIEIFKILSDETRFKIIELLLQNDYCVGALASKLNISSAAVSQHLQILRKAGIVKGEKRGYWTHYIVERNVIRKMAETLSKFADLPKNNKNFCSRESLDEKTPCKCDFKFSERKKQFKK</sequence>
<dbReference type="NCBIfam" id="NF033788">
    <property type="entry name" value="HTH_metalloreg"/>
    <property type="match status" value="1"/>
</dbReference>
<dbReference type="InterPro" id="IPR036388">
    <property type="entry name" value="WH-like_DNA-bd_sf"/>
</dbReference>
<keyword evidence="1" id="KW-0805">Transcription regulation</keyword>
<dbReference type="Pfam" id="PF01022">
    <property type="entry name" value="HTH_5"/>
    <property type="match status" value="1"/>
</dbReference>
<dbReference type="PANTHER" id="PTHR33154">
    <property type="entry name" value="TRANSCRIPTIONAL REGULATOR, ARSR FAMILY"/>
    <property type="match status" value="1"/>
</dbReference>
<dbReference type="RefSeq" id="WP_013756296.1">
    <property type="nucleotide sequence ID" value="NC_015499.1"/>
</dbReference>
<dbReference type="InterPro" id="IPR051081">
    <property type="entry name" value="HTH_MetalResp_TranReg"/>
</dbReference>
<keyword evidence="6" id="KW-1185">Reference proteome</keyword>
<dbReference type="OrthoDB" id="9798835at2"/>
<dbReference type="GO" id="GO:0003677">
    <property type="term" value="F:DNA binding"/>
    <property type="evidence" value="ECO:0007669"/>
    <property type="project" value="UniProtKB-KW"/>
</dbReference>
<dbReference type="KEGG" id="tnr:Thena_0944"/>
<keyword evidence="3" id="KW-0804">Transcription</keyword>
<dbReference type="PROSITE" id="PS50987">
    <property type="entry name" value="HTH_ARSR_2"/>
    <property type="match status" value="1"/>
</dbReference>
<accession>M1E7B1</accession>
<gene>
    <name evidence="5" type="ORF">Thena_0944</name>
</gene>
<proteinExistence type="predicted"/>
<protein>
    <submittedName>
        <fullName evidence="5">Regulatory protein ArsR</fullName>
    </submittedName>
</protein>
<feature type="domain" description="HTH arsR-type" evidence="4">
    <location>
        <begin position="1"/>
        <end position="89"/>
    </location>
</feature>